<evidence type="ECO:0000256" key="2">
    <source>
        <dbReference type="RuleBase" id="RU003494"/>
    </source>
</evidence>
<name>A0A0K8TTV1_TABBR</name>
<dbReference type="SUPFAM" id="SSF47616">
    <property type="entry name" value="GST C-terminal domain-like"/>
    <property type="match status" value="1"/>
</dbReference>
<dbReference type="GO" id="GO:0006749">
    <property type="term" value="P:glutathione metabolic process"/>
    <property type="evidence" value="ECO:0007669"/>
    <property type="project" value="TreeGrafter"/>
</dbReference>
<dbReference type="InterPro" id="IPR040079">
    <property type="entry name" value="Glutathione_S-Trfase"/>
</dbReference>
<dbReference type="InterPro" id="IPR010987">
    <property type="entry name" value="Glutathione-S-Trfase_C-like"/>
</dbReference>
<dbReference type="CDD" id="cd03177">
    <property type="entry name" value="GST_C_Delta_Epsilon"/>
    <property type="match status" value="1"/>
</dbReference>
<dbReference type="FunFam" id="1.20.1050.10:FF:000007">
    <property type="entry name" value="Glutathione S-transferase 1-1"/>
    <property type="match status" value="1"/>
</dbReference>
<dbReference type="Gene3D" id="1.20.1050.10">
    <property type="match status" value="1"/>
</dbReference>
<proteinExistence type="evidence at transcript level"/>
<comment type="subunit">
    <text evidence="1">Homodimer.</text>
</comment>
<dbReference type="PANTHER" id="PTHR43969:SF9">
    <property type="entry name" value="GLUTATHIONE S TRANSFERASE D10, ISOFORM A-RELATED"/>
    <property type="match status" value="1"/>
</dbReference>
<dbReference type="AlphaFoldDB" id="A0A0K8TTV1"/>
<dbReference type="Pfam" id="PF00043">
    <property type="entry name" value="GST_C"/>
    <property type="match status" value="1"/>
</dbReference>
<dbReference type="EMBL" id="GDAI01000037">
    <property type="protein sequence ID" value="JAI17566.1"/>
    <property type="molecule type" value="mRNA"/>
</dbReference>
<dbReference type="SUPFAM" id="SSF52833">
    <property type="entry name" value="Thioredoxin-like"/>
    <property type="match status" value="1"/>
</dbReference>
<evidence type="ECO:0000256" key="1">
    <source>
        <dbReference type="ARBA" id="ARBA00011738"/>
    </source>
</evidence>
<dbReference type="Pfam" id="PF02798">
    <property type="entry name" value="GST_N"/>
    <property type="match status" value="1"/>
</dbReference>
<evidence type="ECO:0000259" key="4">
    <source>
        <dbReference type="PROSITE" id="PS50405"/>
    </source>
</evidence>
<feature type="domain" description="GST N-terminal" evidence="3">
    <location>
        <begin position="2"/>
        <end position="83"/>
    </location>
</feature>
<comment type="similarity">
    <text evidence="2">Belongs to the GST superfamily.</text>
</comment>
<feature type="domain" description="GST C-terminal" evidence="4">
    <location>
        <begin position="89"/>
        <end position="214"/>
    </location>
</feature>
<evidence type="ECO:0000259" key="3">
    <source>
        <dbReference type="PROSITE" id="PS50404"/>
    </source>
</evidence>
<dbReference type="PANTHER" id="PTHR43969">
    <property type="entry name" value="GLUTATHIONE S TRANSFERASE D10, ISOFORM A-RELATED"/>
    <property type="match status" value="1"/>
</dbReference>
<protein>
    <submittedName>
        <fullName evidence="5">Putative glutathione s-transferase</fullName>
    </submittedName>
</protein>
<dbReference type="FunFam" id="3.40.30.10:FF:000034">
    <property type="entry name" value="glutathione S-transferase 1"/>
    <property type="match status" value="1"/>
</dbReference>
<dbReference type="SFLD" id="SFLDS00019">
    <property type="entry name" value="Glutathione_Transferase_(cytos"/>
    <property type="match status" value="1"/>
</dbReference>
<accession>A0A0K8TTV1</accession>
<reference evidence="5" key="1">
    <citation type="journal article" date="2015" name="Insect Biochem. Mol. Biol.">
        <title>An insight into the sialome of the horse fly, Tabanus bromius.</title>
        <authorList>
            <person name="Ribeiro J.M."/>
            <person name="Kazimirova M."/>
            <person name="Takac P."/>
            <person name="Andersen J.F."/>
            <person name="Francischetti I.M."/>
        </authorList>
    </citation>
    <scope>NUCLEOTIDE SEQUENCE</scope>
</reference>
<dbReference type="InterPro" id="IPR036282">
    <property type="entry name" value="Glutathione-S-Trfase_C_sf"/>
</dbReference>
<evidence type="ECO:0000313" key="5">
    <source>
        <dbReference type="EMBL" id="JAI17566.1"/>
    </source>
</evidence>
<dbReference type="PROSITE" id="PS50404">
    <property type="entry name" value="GST_NTER"/>
    <property type="match status" value="1"/>
</dbReference>
<organism evidence="5">
    <name type="scientific">Tabanus bromius</name>
    <name type="common">Band-eyed brown horse fly</name>
    <dbReference type="NCBI Taxonomy" id="304241"/>
    <lineage>
        <taxon>Eukaryota</taxon>
        <taxon>Metazoa</taxon>
        <taxon>Ecdysozoa</taxon>
        <taxon>Arthropoda</taxon>
        <taxon>Hexapoda</taxon>
        <taxon>Insecta</taxon>
        <taxon>Pterygota</taxon>
        <taxon>Neoptera</taxon>
        <taxon>Endopterygota</taxon>
        <taxon>Diptera</taxon>
        <taxon>Brachycera</taxon>
        <taxon>Tabanomorpha</taxon>
        <taxon>Tabanoidea</taxon>
        <taxon>Tabanidae</taxon>
        <taxon>Tabanus</taxon>
    </lineage>
</organism>
<dbReference type="GO" id="GO:0004364">
    <property type="term" value="F:glutathione transferase activity"/>
    <property type="evidence" value="ECO:0007669"/>
    <property type="project" value="TreeGrafter"/>
</dbReference>
<dbReference type="SFLD" id="SFLDG01153">
    <property type="entry name" value="Main.4:_Theta-like"/>
    <property type="match status" value="1"/>
</dbReference>
<dbReference type="InterPro" id="IPR036249">
    <property type="entry name" value="Thioredoxin-like_sf"/>
</dbReference>
<dbReference type="SFLD" id="SFLDG00358">
    <property type="entry name" value="Main_(cytGST)"/>
    <property type="match status" value="1"/>
</dbReference>
<keyword evidence="5" id="KW-0808">Transferase</keyword>
<dbReference type="PROSITE" id="PS50405">
    <property type="entry name" value="GST_CTER"/>
    <property type="match status" value="1"/>
</dbReference>
<dbReference type="InterPro" id="IPR004045">
    <property type="entry name" value="Glutathione_S-Trfase_N"/>
</dbReference>
<dbReference type="Gene3D" id="3.40.30.10">
    <property type="entry name" value="Glutaredoxin"/>
    <property type="match status" value="1"/>
</dbReference>
<dbReference type="CDD" id="cd03045">
    <property type="entry name" value="GST_N_Delta_Epsilon"/>
    <property type="match status" value="1"/>
</dbReference>
<sequence length="218" mass="24833">MKDLVYYHFSPSPPSRGALLTIRNLNLPVEIKEINLFKKEQLNPEFLKINPQHCIPTIDDDGFVLWESRAISQYLVESRAPNSHLYPKEPKKRALVNQRLYFDLGTLYPRIRAICFPVLFLGETTISEEKTKQLYEAFNWLDGFLQSTKWVAGDEVTIADLSILASLASIVNVGADISKYHNLAKWYKMCETLPGFEENQKGAKVFGDAVKSKLTSGF</sequence>
<dbReference type="InterPro" id="IPR004046">
    <property type="entry name" value="GST_C"/>
</dbReference>